<evidence type="ECO:0000313" key="8">
    <source>
        <dbReference type="Proteomes" id="UP000318349"/>
    </source>
</evidence>
<dbReference type="RefSeq" id="WP_144179486.1">
    <property type="nucleotide sequence ID" value="NZ_VMNK01000017.1"/>
</dbReference>
<keyword evidence="3" id="KW-0804">Transcription</keyword>
<dbReference type="AlphaFoldDB" id="A0A558EQI1"/>
<evidence type="ECO:0000256" key="3">
    <source>
        <dbReference type="ARBA" id="ARBA00023163"/>
    </source>
</evidence>
<dbReference type="Pfam" id="PF13545">
    <property type="entry name" value="HTH_Crp_2"/>
    <property type="match status" value="1"/>
</dbReference>
<name>A0A558EQI1_9RHOO</name>
<dbReference type="PANTHER" id="PTHR24567:SF74">
    <property type="entry name" value="HTH-TYPE TRANSCRIPTIONAL REGULATOR ARCR"/>
    <property type="match status" value="1"/>
</dbReference>
<keyword evidence="9" id="KW-1185">Reference proteome</keyword>
<accession>A0A558EQI1</accession>
<sequence length="217" mass="23754">MTATAELADRYPVLSELPPAVRDTVMARLHTMQVPAGTVLFDDHQACEGFPFVVKGSIRVIKASASGRELPLYRVAPGETCVISSSCLLGHEDYNARGIAETDTELVLLPKAVFDELLAEPAFRGFVFHLFADRIADLMHLIEEVAFHKLDQRLAALLLGKGRLLHTTHQQLADELGSVREIVSRLLKGFAAQGLVKLSREQIEIVDAAGLRRMASG</sequence>
<proteinExistence type="predicted"/>
<dbReference type="Proteomes" id="UP000319502">
    <property type="component" value="Unassembled WGS sequence"/>
</dbReference>
<dbReference type="GO" id="GO:0005829">
    <property type="term" value="C:cytosol"/>
    <property type="evidence" value="ECO:0007669"/>
    <property type="project" value="TreeGrafter"/>
</dbReference>
<keyword evidence="1" id="KW-0805">Transcription regulation</keyword>
<dbReference type="EMBL" id="VMNI01000005">
    <property type="protein sequence ID" value="TVO78551.1"/>
    <property type="molecule type" value="Genomic_DNA"/>
</dbReference>
<dbReference type="InterPro" id="IPR018490">
    <property type="entry name" value="cNMP-bd_dom_sf"/>
</dbReference>
<dbReference type="PROSITE" id="PS50042">
    <property type="entry name" value="CNMP_BINDING_3"/>
    <property type="match status" value="1"/>
</dbReference>
<dbReference type="SMART" id="SM00419">
    <property type="entry name" value="HTH_CRP"/>
    <property type="match status" value="1"/>
</dbReference>
<comment type="caution">
    <text evidence="6">The sequence shown here is derived from an EMBL/GenBank/DDBJ whole genome shotgun (WGS) entry which is preliminary data.</text>
</comment>
<protein>
    <submittedName>
        <fullName evidence="6">Crp/Fnr family transcriptional regulator</fullName>
    </submittedName>
</protein>
<evidence type="ECO:0000313" key="9">
    <source>
        <dbReference type="Proteomes" id="UP000319502"/>
    </source>
</evidence>
<dbReference type="InterPro" id="IPR000595">
    <property type="entry name" value="cNMP-bd_dom"/>
</dbReference>
<feature type="domain" description="Cyclic nucleotide-binding" evidence="4">
    <location>
        <begin position="13"/>
        <end position="118"/>
    </location>
</feature>
<dbReference type="SUPFAM" id="SSF51206">
    <property type="entry name" value="cAMP-binding domain-like"/>
    <property type="match status" value="1"/>
</dbReference>
<dbReference type="GO" id="GO:0003700">
    <property type="term" value="F:DNA-binding transcription factor activity"/>
    <property type="evidence" value="ECO:0007669"/>
    <property type="project" value="TreeGrafter"/>
</dbReference>
<organism evidence="6 9">
    <name type="scientific">Denitromonas halophila</name>
    <dbReference type="NCBI Taxonomy" id="1629404"/>
    <lineage>
        <taxon>Bacteria</taxon>
        <taxon>Pseudomonadati</taxon>
        <taxon>Pseudomonadota</taxon>
        <taxon>Betaproteobacteria</taxon>
        <taxon>Rhodocyclales</taxon>
        <taxon>Zoogloeaceae</taxon>
        <taxon>Denitromonas</taxon>
    </lineage>
</organism>
<evidence type="ECO:0000256" key="2">
    <source>
        <dbReference type="ARBA" id="ARBA00023125"/>
    </source>
</evidence>
<dbReference type="CDD" id="cd00038">
    <property type="entry name" value="CAP_ED"/>
    <property type="match status" value="1"/>
</dbReference>
<evidence type="ECO:0000313" key="6">
    <source>
        <dbReference type="EMBL" id="TVO52322.1"/>
    </source>
</evidence>
<evidence type="ECO:0000259" key="5">
    <source>
        <dbReference type="PROSITE" id="PS51063"/>
    </source>
</evidence>
<dbReference type="GO" id="GO:0003677">
    <property type="term" value="F:DNA binding"/>
    <property type="evidence" value="ECO:0007669"/>
    <property type="project" value="UniProtKB-KW"/>
</dbReference>
<keyword evidence="2" id="KW-0238">DNA-binding</keyword>
<feature type="domain" description="HTH crp-type" evidence="5">
    <location>
        <begin position="148"/>
        <end position="209"/>
    </location>
</feature>
<evidence type="ECO:0000259" key="4">
    <source>
        <dbReference type="PROSITE" id="PS50042"/>
    </source>
</evidence>
<dbReference type="InterPro" id="IPR050397">
    <property type="entry name" value="Env_Response_Regulators"/>
</dbReference>
<dbReference type="SUPFAM" id="SSF46785">
    <property type="entry name" value="Winged helix' DNA-binding domain"/>
    <property type="match status" value="1"/>
</dbReference>
<dbReference type="Pfam" id="PF00027">
    <property type="entry name" value="cNMP_binding"/>
    <property type="match status" value="1"/>
</dbReference>
<dbReference type="InterPro" id="IPR012318">
    <property type="entry name" value="HTH_CRP"/>
</dbReference>
<dbReference type="InterPro" id="IPR014710">
    <property type="entry name" value="RmlC-like_jellyroll"/>
</dbReference>
<dbReference type="InterPro" id="IPR036390">
    <property type="entry name" value="WH_DNA-bd_sf"/>
</dbReference>
<dbReference type="Gene3D" id="1.10.10.10">
    <property type="entry name" value="Winged helix-like DNA-binding domain superfamily/Winged helix DNA-binding domain"/>
    <property type="match status" value="1"/>
</dbReference>
<dbReference type="PANTHER" id="PTHR24567">
    <property type="entry name" value="CRP FAMILY TRANSCRIPTIONAL REGULATORY PROTEIN"/>
    <property type="match status" value="1"/>
</dbReference>
<dbReference type="InterPro" id="IPR036388">
    <property type="entry name" value="WH-like_DNA-bd_sf"/>
</dbReference>
<dbReference type="Gene3D" id="2.60.120.10">
    <property type="entry name" value="Jelly Rolls"/>
    <property type="match status" value="1"/>
</dbReference>
<reference evidence="8 9" key="1">
    <citation type="submission" date="2019-07" db="EMBL/GenBank/DDBJ databases">
        <title>The pathways for chlorine oxyanion respiration interact through the shared metabolite chlorate.</title>
        <authorList>
            <person name="Barnum T.P."/>
            <person name="Cheng Y."/>
            <person name="Hill K.A."/>
            <person name="Lucas L.N."/>
            <person name="Carlson H.K."/>
            <person name="Coates J.D."/>
        </authorList>
    </citation>
    <scope>NUCLEOTIDE SEQUENCE [LARGE SCALE GENOMIC DNA]</scope>
    <source>
        <strain evidence="7 8">SFB-1</strain>
        <strain evidence="6 9">SFB-3</strain>
    </source>
</reference>
<dbReference type="Proteomes" id="UP000318349">
    <property type="component" value="Unassembled WGS sequence"/>
</dbReference>
<dbReference type="PROSITE" id="PS51063">
    <property type="entry name" value="HTH_CRP_2"/>
    <property type="match status" value="1"/>
</dbReference>
<evidence type="ECO:0000256" key="1">
    <source>
        <dbReference type="ARBA" id="ARBA00023015"/>
    </source>
</evidence>
<dbReference type="OrthoDB" id="9776746at2"/>
<gene>
    <name evidence="7" type="ORF">FHP89_05005</name>
    <name evidence="6" type="ORF">FHP91_18000</name>
</gene>
<dbReference type="EMBL" id="VMNK01000017">
    <property type="protein sequence ID" value="TVO52322.1"/>
    <property type="molecule type" value="Genomic_DNA"/>
</dbReference>
<evidence type="ECO:0000313" key="7">
    <source>
        <dbReference type="EMBL" id="TVO78551.1"/>
    </source>
</evidence>